<sequence length="442" mass="48147">MKRVIGKAYMLLMLMLIMGCGAGGLLFAASSWRVGYYAVTKETSRAASDGLWFKDMLFSLELVRENITPAGQSWHSLLTELSLNRQHAAAPGKTDAKEYIPAEMTALPIEFVELPASAILTPLFLEGGQEFLDVVMRRAGLDGLLVVQSHGEEFISRLTVYYVEVQKIVIQGQGEDTAEPVAGVGTYTTVYDTSFPSYARAANRDAVFRPVVTALSGLDRSFLTLLGLPAEGGTLVVDGQVATEIFENTFAIVPGIHDIQVDALGFEPYVGSVTVFPDAAVPFQISMVPRYAGAAVISSLTGDVHWVLNGKAQPTSLPVFLPEINVPLSLAVYKDGFFPFFWQTTQPQPYLAVDLRPAWMTQDIVEIRQRGYYQSMARLLASIGTYIGVGVIKDMMTPANGLVPPVWRLVDTVATGAVVLTLVDFIGELLLYGNSVQPEMIF</sequence>
<dbReference type="RefSeq" id="WP_013739162.1">
    <property type="nucleotide sequence ID" value="NC_015436.1"/>
</dbReference>
<organism evidence="1 2">
    <name type="scientific">Parasphaerochaeta coccoides (strain ATCC BAA-1237 / DSM 17374 / SPN1)</name>
    <name type="common">Sphaerochaeta coccoides</name>
    <dbReference type="NCBI Taxonomy" id="760011"/>
    <lineage>
        <taxon>Bacteria</taxon>
        <taxon>Pseudomonadati</taxon>
        <taxon>Spirochaetota</taxon>
        <taxon>Spirochaetia</taxon>
        <taxon>Spirochaetales</taxon>
        <taxon>Sphaerochaetaceae</taxon>
        <taxon>Parasphaerochaeta</taxon>
    </lineage>
</organism>
<evidence type="ECO:0008006" key="3">
    <source>
        <dbReference type="Google" id="ProtNLM"/>
    </source>
</evidence>
<evidence type="ECO:0000313" key="1">
    <source>
        <dbReference type="EMBL" id="AEC01766.1"/>
    </source>
</evidence>
<dbReference type="HOGENOM" id="CLU_619486_0_0_12"/>
<dbReference type="PROSITE" id="PS51257">
    <property type="entry name" value="PROKAR_LIPOPROTEIN"/>
    <property type="match status" value="1"/>
</dbReference>
<proteinExistence type="predicted"/>
<protein>
    <recommendedName>
        <fullName evidence="3">PEGA domain-containing protein</fullName>
    </recommendedName>
</protein>
<dbReference type="Proteomes" id="UP000007939">
    <property type="component" value="Chromosome"/>
</dbReference>
<dbReference type="STRING" id="760011.Spico_0538"/>
<accession>F4GJC6</accession>
<keyword evidence="2" id="KW-1185">Reference proteome</keyword>
<dbReference type="EMBL" id="CP002659">
    <property type="protein sequence ID" value="AEC01766.1"/>
    <property type="molecule type" value="Genomic_DNA"/>
</dbReference>
<gene>
    <name evidence="1" type="ordered locus">Spico_0538</name>
</gene>
<reference evidence="1 2" key="2">
    <citation type="journal article" date="2012" name="Stand. Genomic Sci.">
        <title>Complete genome sequence of the termite hindgut bacterium Spirochaeta coccoides type strain (SPN1(T)), reclassification in the genus Sphaerochaeta as Sphaerochaeta coccoides comb. nov. and emendations of the family Spirochaetaceae and the genus Sphaerochaeta.</title>
        <authorList>
            <person name="Abt B."/>
            <person name="Han C."/>
            <person name="Scheuner C."/>
            <person name="Lu M."/>
            <person name="Lapidus A."/>
            <person name="Nolan M."/>
            <person name="Lucas S."/>
            <person name="Hammon N."/>
            <person name="Deshpande S."/>
            <person name="Cheng J.F."/>
            <person name="Tapia R."/>
            <person name="Goodwin L.A."/>
            <person name="Pitluck S."/>
            <person name="Liolios K."/>
            <person name="Pagani I."/>
            <person name="Ivanova N."/>
            <person name="Mavromatis K."/>
            <person name="Mikhailova N."/>
            <person name="Huntemann M."/>
            <person name="Pati A."/>
            <person name="Chen A."/>
            <person name="Palaniappan K."/>
            <person name="Land M."/>
            <person name="Hauser L."/>
            <person name="Brambilla E.M."/>
            <person name="Rohde M."/>
            <person name="Spring S."/>
            <person name="Gronow S."/>
            <person name="Goker M."/>
            <person name="Woyke T."/>
            <person name="Bristow J."/>
            <person name="Eisen J.A."/>
            <person name="Markowitz V."/>
            <person name="Hugenholtz P."/>
            <person name="Kyrpides N.C."/>
            <person name="Klenk H.P."/>
            <person name="Detter J.C."/>
        </authorList>
    </citation>
    <scope>NUCLEOTIDE SEQUENCE [LARGE SCALE GENOMIC DNA]</scope>
    <source>
        <strain evidence="2">ATCC BAA-1237 / DSM 17374 / SPN1</strain>
    </source>
</reference>
<reference evidence="2" key="1">
    <citation type="submission" date="2011-04" db="EMBL/GenBank/DDBJ databases">
        <title>The complete genome of Spirochaeta coccoides DSM 17374.</title>
        <authorList>
            <person name="Lucas S."/>
            <person name="Copeland A."/>
            <person name="Lapidus A."/>
            <person name="Bruce D."/>
            <person name="Goodwin L."/>
            <person name="Pitluck S."/>
            <person name="Peters L."/>
            <person name="Kyrpides N."/>
            <person name="Mavromatis K."/>
            <person name="Pagani I."/>
            <person name="Ivanova N."/>
            <person name="Ovchinnikova G."/>
            <person name="Lu M."/>
            <person name="Detter J.C."/>
            <person name="Tapia R."/>
            <person name="Han C."/>
            <person name="Land M."/>
            <person name="Hauser L."/>
            <person name="Markowitz V."/>
            <person name="Cheng J.-F."/>
            <person name="Hugenholtz P."/>
            <person name="Woyke T."/>
            <person name="Wu D."/>
            <person name="Spring S."/>
            <person name="Schroeder M."/>
            <person name="Brambilla E."/>
            <person name="Klenk H.-P."/>
            <person name="Eisen J.A."/>
        </authorList>
    </citation>
    <scope>NUCLEOTIDE SEQUENCE [LARGE SCALE GENOMIC DNA]</scope>
    <source>
        <strain evidence="2">ATCC BAA-1237 / DSM 17374 / SPN1</strain>
    </source>
</reference>
<name>F4GJC6_PARC1</name>
<dbReference type="AlphaFoldDB" id="F4GJC6"/>
<evidence type="ECO:0000313" key="2">
    <source>
        <dbReference type="Proteomes" id="UP000007939"/>
    </source>
</evidence>
<dbReference type="KEGG" id="scc:Spico_0538"/>